<sequence length="79" mass="8799">MAQYKYGSYLSKGNSDEYDAEYSPGDTCNNSGIYRCKVCGDEIASNKGNPFPPQNHHQHSAGSGPIRWKLLVFAQQKKN</sequence>
<evidence type="ECO:0000256" key="1">
    <source>
        <dbReference type="SAM" id="MobiDB-lite"/>
    </source>
</evidence>
<name>U2E8D1_9GAMM</name>
<dbReference type="Proteomes" id="UP000006242">
    <property type="component" value="Unassembled WGS sequence"/>
</dbReference>
<evidence type="ECO:0000313" key="2">
    <source>
        <dbReference type="EMBL" id="ERJ19976.1"/>
    </source>
</evidence>
<dbReference type="eggNOG" id="ENOG502ZCS9">
    <property type="taxonomic scope" value="Bacteria"/>
</dbReference>
<reference evidence="2 3" key="2">
    <citation type="journal article" date="2013" name="PLoS ONE">
        <title>INDIGO - INtegrated Data Warehouse of MIcrobial GenOmes with Examples from the Red Sea Extremophiles.</title>
        <authorList>
            <person name="Alam I."/>
            <person name="Antunes A."/>
            <person name="Kamau A.A."/>
            <person name="Ba Alawi W."/>
            <person name="Kalkatawi M."/>
            <person name="Stingl U."/>
            <person name="Bajic V.B."/>
        </authorList>
    </citation>
    <scope>NUCLEOTIDE SEQUENCE [LARGE SCALE GENOMIC DNA]</scope>
    <source>
        <strain evidence="2 3">E1L3A</strain>
    </source>
</reference>
<dbReference type="EMBL" id="AFNV02000005">
    <property type="protein sequence ID" value="ERJ19976.1"/>
    <property type="molecule type" value="Genomic_DNA"/>
</dbReference>
<organism evidence="2 3">
    <name type="scientific">Salinisphaera shabanensis E1L3A</name>
    <dbReference type="NCBI Taxonomy" id="1033802"/>
    <lineage>
        <taxon>Bacteria</taxon>
        <taxon>Pseudomonadati</taxon>
        <taxon>Pseudomonadota</taxon>
        <taxon>Gammaproteobacteria</taxon>
        <taxon>Salinisphaerales</taxon>
        <taxon>Salinisphaeraceae</taxon>
        <taxon>Salinisphaera</taxon>
    </lineage>
</organism>
<comment type="caution">
    <text evidence="2">The sequence shown here is derived from an EMBL/GenBank/DDBJ whole genome shotgun (WGS) entry which is preliminary data.</text>
</comment>
<gene>
    <name evidence="2" type="primary">dpi</name>
    <name evidence="2" type="ORF">SSPSH_000840</name>
</gene>
<reference evidence="2 3" key="1">
    <citation type="journal article" date="2011" name="J. Bacteriol.">
        <title>Genome sequence of Salinisphaera shabanensis, a gammaproteobacterium from the harsh, variable environment of the brine-seawater interface of the Shaban Deep in the Red Sea.</title>
        <authorList>
            <person name="Antunes A."/>
            <person name="Alam I."/>
            <person name="Bajic V.B."/>
            <person name="Stingl U."/>
        </authorList>
    </citation>
    <scope>NUCLEOTIDE SEQUENCE [LARGE SCALE GENOMIC DNA]</scope>
    <source>
        <strain evidence="2 3">E1L3A</strain>
    </source>
</reference>
<dbReference type="AlphaFoldDB" id="U2E8D1"/>
<accession>U2E8D1</accession>
<feature type="region of interest" description="Disordered" evidence="1">
    <location>
        <begin position="1"/>
        <end position="22"/>
    </location>
</feature>
<evidence type="ECO:0000313" key="3">
    <source>
        <dbReference type="Proteomes" id="UP000006242"/>
    </source>
</evidence>
<protein>
    <submittedName>
        <fullName evidence="2">Protein L</fullName>
    </submittedName>
</protein>
<proteinExistence type="predicted"/>
<keyword evidence="3" id="KW-1185">Reference proteome</keyword>